<protein>
    <submittedName>
        <fullName evidence="2">Uncharacterized protein</fullName>
    </submittedName>
</protein>
<reference evidence="1 2" key="1">
    <citation type="journal article" date="2019" name="Mol. Biol. Evol.">
        <title>Blast fungal genomes show frequent chromosomal changes, gene gains and losses, and effector gene turnover.</title>
        <authorList>
            <person name="Gomez Luciano L.B."/>
            <person name="Jason Tsai I."/>
            <person name="Chuma I."/>
            <person name="Tosa Y."/>
            <person name="Chen Y.H."/>
            <person name="Li J.Y."/>
            <person name="Li M.Y."/>
            <person name="Jade Lu M.Y."/>
            <person name="Nakayashiki H."/>
            <person name="Li W.H."/>
        </authorList>
    </citation>
    <scope>NUCLEOTIDE SEQUENCE [LARGE SCALE GENOMIC DNA]</scope>
    <source>
        <strain evidence="1 2">NI907</strain>
    </source>
</reference>
<evidence type="ECO:0000313" key="2">
    <source>
        <dbReference type="RefSeq" id="XP_030981986.1"/>
    </source>
</evidence>
<dbReference type="Proteomes" id="UP000515153">
    <property type="component" value="Chromosome I"/>
</dbReference>
<reference evidence="2" key="3">
    <citation type="submission" date="2025-08" db="UniProtKB">
        <authorList>
            <consortium name="RefSeq"/>
        </authorList>
    </citation>
    <scope>IDENTIFICATION</scope>
    <source>
        <strain evidence="2">NI907</strain>
    </source>
</reference>
<keyword evidence="1" id="KW-1185">Reference proteome</keyword>
<sequence length="104" mass="12243">MFVRGRWVRGLIRNTSDSYMRRKAWSLATAPCTNCRLMHMSVTRLLIFFQALWILSKTLEIIHCTDRRLNPSIFNLSDSFLRQPQSWPELILIHDGYSQAKSTK</sequence>
<organism evidence="1 2">
    <name type="scientific">Pyricularia grisea</name>
    <name type="common">Crabgrass-specific blast fungus</name>
    <name type="synonym">Magnaporthe grisea</name>
    <dbReference type="NCBI Taxonomy" id="148305"/>
    <lineage>
        <taxon>Eukaryota</taxon>
        <taxon>Fungi</taxon>
        <taxon>Dikarya</taxon>
        <taxon>Ascomycota</taxon>
        <taxon>Pezizomycotina</taxon>
        <taxon>Sordariomycetes</taxon>
        <taxon>Sordariomycetidae</taxon>
        <taxon>Magnaporthales</taxon>
        <taxon>Pyriculariaceae</taxon>
        <taxon>Pyricularia</taxon>
    </lineage>
</organism>
<dbReference type="RefSeq" id="XP_030981986.1">
    <property type="nucleotide sequence ID" value="XM_031126305.1"/>
</dbReference>
<reference evidence="2" key="2">
    <citation type="submission" date="2019-10" db="EMBL/GenBank/DDBJ databases">
        <authorList>
            <consortium name="NCBI Genome Project"/>
        </authorList>
    </citation>
    <scope>NUCLEOTIDE SEQUENCE</scope>
    <source>
        <strain evidence="2">NI907</strain>
    </source>
</reference>
<proteinExistence type="predicted"/>
<dbReference type="GeneID" id="41961214"/>
<gene>
    <name evidence="2" type="ORF">PgNI_06280</name>
</gene>
<dbReference type="KEGG" id="pgri:PgNI_06280"/>
<name>A0A6P8B434_PYRGI</name>
<dbReference type="AlphaFoldDB" id="A0A6P8B434"/>
<evidence type="ECO:0000313" key="1">
    <source>
        <dbReference type="Proteomes" id="UP000515153"/>
    </source>
</evidence>
<accession>A0A6P8B434</accession>